<sequence length="206" mass="23037">MSYVHAYLRASTEEQDANRARKSLEDFAAANNTRIAGWYVEQESGAKLARPELFRLLDNTQPGDVLLLEQIDRLSRLNAEDWDKLRGLITAKGVRIVSLDMPTSHTFLTVADEFTARMMGAINGMMLDMLAAIARKDYTDRRRRQAEGIVKAKAAGRYKPRTVDLNKQGAIISMLRDGKSYGTIEKALGVSRATIAKASKVMRTEE</sequence>
<dbReference type="Gene3D" id="3.40.50.1390">
    <property type="entry name" value="Resolvase, N-terminal catalytic domain"/>
    <property type="match status" value="1"/>
</dbReference>
<dbReference type="InterPro" id="IPR006118">
    <property type="entry name" value="Recombinase_CS"/>
</dbReference>
<evidence type="ECO:0000313" key="7">
    <source>
        <dbReference type="EMBL" id="SUY93061.1"/>
    </source>
</evidence>
<dbReference type="Pfam" id="PF00239">
    <property type="entry name" value="Resolvase"/>
    <property type="match status" value="1"/>
</dbReference>
<keyword evidence="1" id="KW-0229">DNA integration</keyword>
<feature type="domain" description="Resolvase/invertase-type recombinase catalytic" evidence="6">
    <location>
        <begin position="3"/>
        <end position="156"/>
    </location>
</feature>
<evidence type="ECO:0000256" key="2">
    <source>
        <dbReference type="ARBA" id="ARBA00023125"/>
    </source>
</evidence>
<dbReference type="EMBL" id="UIGI01000003">
    <property type="protein sequence ID" value="SUY93061.1"/>
    <property type="molecule type" value="Genomic_DNA"/>
</dbReference>
<evidence type="ECO:0000313" key="8">
    <source>
        <dbReference type="Proteomes" id="UP000255528"/>
    </source>
</evidence>
<dbReference type="PROSITE" id="PS00397">
    <property type="entry name" value="RECOMBINASES_1"/>
    <property type="match status" value="1"/>
</dbReference>
<name>A0A381KR14_9ENTR</name>
<dbReference type="PROSITE" id="PS00398">
    <property type="entry name" value="RECOMBINASES_2"/>
    <property type="match status" value="1"/>
</dbReference>
<dbReference type="FunFam" id="3.40.50.1390:FF:000010">
    <property type="entry name" value="Recombinase resolvase family"/>
    <property type="match status" value="1"/>
</dbReference>
<dbReference type="PANTHER" id="PTHR30461:SF25">
    <property type="entry name" value="RESOLVASE-RELATED"/>
    <property type="match status" value="1"/>
</dbReference>
<organism evidence="7 8">
    <name type="scientific">Buttiauxella agrestis</name>
    <dbReference type="NCBI Taxonomy" id="82977"/>
    <lineage>
        <taxon>Bacteria</taxon>
        <taxon>Pseudomonadati</taxon>
        <taxon>Pseudomonadota</taxon>
        <taxon>Gammaproteobacteria</taxon>
        <taxon>Enterobacterales</taxon>
        <taxon>Enterobacteriaceae</taxon>
        <taxon>Buttiauxella</taxon>
    </lineage>
</organism>
<evidence type="ECO:0000256" key="1">
    <source>
        <dbReference type="ARBA" id="ARBA00022908"/>
    </source>
</evidence>
<dbReference type="GO" id="GO:0015074">
    <property type="term" value="P:DNA integration"/>
    <property type="evidence" value="ECO:0007669"/>
    <property type="project" value="UniProtKB-KW"/>
</dbReference>
<dbReference type="GO" id="GO:0000150">
    <property type="term" value="F:DNA strand exchange activity"/>
    <property type="evidence" value="ECO:0007669"/>
    <property type="project" value="InterPro"/>
</dbReference>
<dbReference type="PROSITE" id="PS51736">
    <property type="entry name" value="RECOMBINASES_3"/>
    <property type="match status" value="1"/>
</dbReference>
<evidence type="ECO:0000256" key="4">
    <source>
        <dbReference type="PIRSR" id="PIRSR606118-50"/>
    </source>
</evidence>
<dbReference type="PANTHER" id="PTHR30461">
    <property type="entry name" value="DNA-INVERTASE FROM LAMBDOID PROPHAGE"/>
    <property type="match status" value="1"/>
</dbReference>
<dbReference type="SUPFAM" id="SSF53041">
    <property type="entry name" value="Resolvase-like"/>
    <property type="match status" value="1"/>
</dbReference>
<gene>
    <name evidence="7" type="primary">bin3</name>
    <name evidence="7" type="ORF">NCTC12119_05016</name>
</gene>
<dbReference type="SMART" id="SM00857">
    <property type="entry name" value="Resolvase"/>
    <property type="match status" value="1"/>
</dbReference>
<dbReference type="InterPro" id="IPR006119">
    <property type="entry name" value="Resolv_N"/>
</dbReference>
<dbReference type="Proteomes" id="UP000255528">
    <property type="component" value="Unassembled WGS sequence"/>
</dbReference>
<dbReference type="Gene3D" id="1.10.1270.10">
    <property type="entry name" value="TrpR-like"/>
    <property type="match status" value="1"/>
</dbReference>
<reference evidence="7 8" key="1">
    <citation type="submission" date="2018-06" db="EMBL/GenBank/DDBJ databases">
        <authorList>
            <consortium name="Pathogen Informatics"/>
            <person name="Doyle S."/>
        </authorList>
    </citation>
    <scope>NUCLEOTIDE SEQUENCE [LARGE SCALE GENOMIC DNA]</scope>
    <source>
        <strain evidence="7 8">NCTC12119</strain>
    </source>
</reference>
<dbReference type="InterPro" id="IPR038116">
    <property type="entry name" value="TrpR-like_sf"/>
</dbReference>
<dbReference type="AlphaFoldDB" id="A0A381KR14"/>
<proteinExistence type="predicted"/>
<evidence type="ECO:0000256" key="3">
    <source>
        <dbReference type="ARBA" id="ARBA00023172"/>
    </source>
</evidence>
<evidence type="ECO:0000259" key="6">
    <source>
        <dbReference type="PROSITE" id="PS51736"/>
    </source>
</evidence>
<accession>A0A381KR14</accession>
<evidence type="ECO:0000256" key="5">
    <source>
        <dbReference type="PROSITE-ProRule" id="PRU10137"/>
    </source>
</evidence>
<keyword evidence="3" id="KW-0233">DNA recombination</keyword>
<dbReference type="CDD" id="cd03767">
    <property type="entry name" value="SR_Res_par"/>
    <property type="match status" value="1"/>
</dbReference>
<dbReference type="InterPro" id="IPR050639">
    <property type="entry name" value="SSR_resolvase"/>
</dbReference>
<dbReference type="GO" id="GO:0003677">
    <property type="term" value="F:DNA binding"/>
    <property type="evidence" value="ECO:0007669"/>
    <property type="project" value="UniProtKB-KW"/>
</dbReference>
<dbReference type="RefSeq" id="WP_115632199.1">
    <property type="nucleotide sequence ID" value="NZ_UIGI01000003.1"/>
</dbReference>
<dbReference type="InterPro" id="IPR036162">
    <property type="entry name" value="Resolvase-like_N_sf"/>
</dbReference>
<keyword evidence="2" id="KW-0238">DNA-binding</keyword>
<feature type="active site" description="O-(5'-phospho-DNA)-serine intermediate" evidence="4 5">
    <location>
        <position position="11"/>
    </location>
</feature>
<protein>
    <submittedName>
        <fullName evidence="7">Transposon Tn552 DNA-invertase bin3</fullName>
    </submittedName>
</protein>